<name>A0ABN7WN29_GIGMA</name>
<evidence type="ECO:0000313" key="2">
    <source>
        <dbReference type="Proteomes" id="UP000789901"/>
    </source>
</evidence>
<organism evidence="1 2">
    <name type="scientific">Gigaspora margarita</name>
    <dbReference type="NCBI Taxonomy" id="4874"/>
    <lineage>
        <taxon>Eukaryota</taxon>
        <taxon>Fungi</taxon>
        <taxon>Fungi incertae sedis</taxon>
        <taxon>Mucoromycota</taxon>
        <taxon>Glomeromycotina</taxon>
        <taxon>Glomeromycetes</taxon>
        <taxon>Diversisporales</taxon>
        <taxon>Gigasporaceae</taxon>
        <taxon>Gigaspora</taxon>
    </lineage>
</organism>
<evidence type="ECO:0000313" key="1">
    <source>
        <dbReference type="EMBL" id="CAG8836296.1"/>
    </source>
</evidence>
<gene>
    <name evidence="1" type="ORF">GMARGA_LOCUS32966</name>
</gene>
<reference evidence="1 2" key="1">
    <citation type="submission" date="2021-06" db="EMBL/GenBank/DDBJ databases">
        <authorList>
            <person name="Kallberg Y."/>
            <person name="Tangrot J."/>
            <person name="Rosling A."/>
        </authorList>
    </citation>
    <scope>NUCLEOTIDE SEQUENCE [LARGE SCALE GENOMIC DNA]</scope>
    <source>
        <strain evidence="1 2">120-4 pot B 10/14</strain>
    </source>
</reference>
<keyword evidence="2" id="KW-1185">Reference proteome</keyword>
<dbReference type="EMBL" id="CAJVQB010053258">
    <property type="protein sequence ID" value="CAG8836296.1"/>
    <property type="molecule type" value="Genomic_DNA"/>
</dbReference>
<protein>
    <submittedName>
        <fullName evidence="1">39072_t:CDS:1</fullName>
    </submittedName>
</protein>
<dbReference type="Proteomes" id="UP000789901">
    <property type="component" value="Unassembled WGS sequence"/>
</dbReference>
<comment type="caution">
    <text evidence="1">The sequence shown here is derived from an EMBL/GenBank/DDBJ whole genome shotgun (WGS) entry which is preliminary data.</text>
</comment>
<proteinExistence type="predicted"/>
<sequence length="153" mass="17914">KLKDHQSLLLFLQSNHYVPNELHLILCIVDVLLEELFYELINYSNFDFKSKSKSISKLLQPQSLNISICNQIENTMESIEKFPVTNYLLESHDQAIENLWQDFFSLYKLMCSKDELIDVAINKFEINAQNWVSTFCQPTLKKTTGEIIQEGIY</sequence>
<feature type="non-terminal residue" evidence="1">
    <location>
        <position position="1"/>
    </location>
</feature>
<accession>A0ABN7WN29</accession>